<organism evidence="2 3">
    <name type="scientific">Acrocarpospora corrugata</name>
    <dbReference type="NCBI Taxonomy" id="35763"/>
    <lineage>
        <taxon>Bacteria</taxon>
        <taxon>Bacillati</taxon>
        <taxon>Actinomycetota</taxon>
        <taxon>Actinomycetes</taxon>
        <taxon>Streptosporangiales</taxon>
        <taxon>Streptosporangiaceae</taxon>
        <taxon>Acrocarpospora</taxon>
    </lineage>
</organism>
<reference evidence="2 3" key="1">
    <citation type="submission" date="2019-10" db="EMBL/GenBank/DDBJ databases">
        <title>Whole genome shotgun sequence of Acrocarpospora corrugata NBRC 13972.</title>
        <authorList>
            <person name="Ichikawa N."/>
            <person name="Kimura A."/>
            <person name="Kitahashi Y."/>
            <person name="Komaki H."/>
            <person name="Oguchi A."/>
        </authorList>
    </citation>
    <scope>NUCLEOTIDE SEQUENCE [LARGE SCALE GENOMIC DNA]</scope>
    <source>
        <strain evidence="2 3">NBRC 13972</strain>
    </source>
</reference>
<keyword evidence="3" id="KW-1185">Reference proteome</keyword>
<gene>
    <name evidence="2" type="ORF">Acor_06780</name>
</gene>
<sequence>MVMDQSTTDIGGLRDVGDPSARQATLQHDTPGGVQQFGPALISLIGPATPGALRTAHAAKTTAAIGGIRAVDTTLPLTVDWSTNQCG</sequence>
<comment type="caution">
    <text evidence="2">The sequence shown here is derived from an EMBL/GenBank/DDBJ whole genome shotgun (WGS) entry which is preliminary data.</text>
</comment>
<proteinExistence type="predicted"/>
<dbReference type="Proteomes" id="UP000334990">
    <property type="component" value="Unassembled WGS sequence"/>
</dbReference>
<feature type="region of interest" description="Disordered" evidence="1">
    <location>
        <begin position="1"/>
        <end position="33"/>
    </location>
</feature>
<accession>A0A5M3VP96</accession>
<protein>
    <submittedName>
        <fullName evidence="2">Uncharacterized protein</fullName>
    </submittedName>
</protein>
<evidence type="ECO:0000256" key="1">
    <source>
        <dbReference type="SAM" id="MobiDB-lite"/>
    </source>
</evidence>
<name>A0A5M3VP96_9ACTN</name>
<dbReference type="EMBL" id="BLAD01000037">
    <property type="protein sequence ID" value="GER98616.1"/>
    <property type="molecule type" value="Genomic_DNA"/>
</dbReference>
<evidence type="ECO:0000313" key="2">
    <source>
        <dbReference type="EMBL" id="GER98616.1"/>
    </source>
</evidence>
<evidence type="ECO:0000313" key="3">
    <source>
        <dbReference type="Proteomes" id="UP000334990"/>
    </source>
</evidence>
<dbReference type="AlphaFoldDB" id="A0A5M3VP96"/>